<feature type="compositionally biased region" description="Basic and acidic residues" evidence="1">
    <location>
        <begin position="241"/>
        <end position="253"/>
    </location>
</feature>
<keyword evidence="4" id="KW-1185">Reference proteome</keyword>
<protein>
    <recommendedName>
        <fullName evidence="2">C2H2-type domain-containing protein</fullName>
    </recommendedName>
</protein>
<dbReference type="OrthoDB" id="6077919at2759"/>
<dbReference type="InterPro" id="IPR013087">
    <property type="entry name" value="Znf_C2H2_type"/>
</dbReference>
<feature type="compositionally biased region" description="Polar residues" evidence="1">
    <location>
        <begin position="15"/>
        <end position="39"/>
    </location>
</feature>
<sequence>MDNQWQNPGQGGPQYDSTFYNNGQPTQRSFSARSHQDGLQSYMRPYPAHSQFSGAQNAYFDQTFTAGMLPSHQNQMGILDLDDATIDSISSNLPDISRMIQPQNQQPWAPTRGARPQADMRIPRHSTRANVDGRDAMSDPLPQQDLFERYSDGQGTQMRPSEAGDSGIHTDASVPSIFVPPPEYNDNPDELMQDWPSSQGRQPNAQARPIPRRPGSVKTCPPSRGQRRPRGRSDAAFCSECGRKSKNPSDGRKHALTHCRPFTCPVVGCKRELDGFSTRNDLERHKKSVHNIKPLVGSKWGYICSSCNPPDKQQDAGDTPQKWWPRLDNFKAHIRRKHEDQDIGAIIEASKRETRPGDAQTVITNFHDSGIDPSQNGGDQNDQRDALFSPVAANYMSREPTNQETFLLETGGAFDQSMPGFDGSSGFGLPSFALSTNFQSFHVAPALNIPMPAIHGIDRKKRRISQTGAALDTAANAKHCEKATPSKDNTSQHGILLPDGQWECKTCKKLKPRECDLKKHVKRHTRPYGCTFAGCFKRFGSRNDWKRHESSQHRIPDLWACDCNDVSCQRLYRQEEPFRKHLQKRLASSGSGSCVEDLGQLLQKSHLGSNGNYRFWCGFCKEQVPQPDDYRPWESRCEHIGNHFDKDGSTIDSWLCLEANDLKGHIARDMKRVSQRVQPSWTNVHPSAYEGGRGTRRGSAGDVGGLAIPTGDTGFDRSPMTSFSSTYDDEDADGVIDEEMYG</sequence>
<evidence type="ECO:0000256" key="1">
    <source>
        <dbReference type="SAM" id="MobiDB-lite"/>
    </source>
</evidence>
<proteinExistence type="predicted"/>
<evidence type="ECO:0000259" key="2">
    <source>
        <dbReference type="PROSITE" id="PS00028"/>
    </source>
</evidence>
<gene>
    <name evidence="3" type="ORF">K431DRAFT_306277</name>
</gene>
<feature type="region of interest" description="Disordered" evidence="1">
    <location>
        <begin position="103"/>
        <end position="254"/>
    </location>
</feature>
<feature type="compositionally biased region" description="Polar residues" evidence="1">
    <location>
        <begin position="195"/>
        <end position="205"/>
    </location>
</feature>
<dbReference type="Gene3D" id="3.30.160.60">
    <property type="entry name" value="Classic Zinc Finger"/>
    <property type="match status" value="2"/>
</dbReference>
<dbReference type="SMART" id="SM00355">
    <property type="entry name" value="ZnF_C2H2"/>
    <property type="match status" value="5"/>
</dbReference>
<evidence type="ECO:0000313" key="3">
    <source>
        <dbReference type="EMBL" id="KAF2718150.1"/>
    </source>
</evidence>
<organism evidence="3 4">
    <name type="scientific">Polychaeton citri CBS 116435</name>
    <dbReference type="NCBI Taxonomy" id="1314669"/>
    <lineage>
        <taxon>Eukaryota</taxon>
        <taxon>Fungi</taxon>
        <taxon>Dikarya</taxon>
        <taxon>Ascomycota</taxon>
        <taxon>Pezizomycotina</taxon>
        <taxon>Dothideomycetes</taxon>
        <taxon>Dothideomycetidae</taxon>
        <taxon>Capnodiales</taxon>
        <taxon>Capnodiaceae</taxon>
        <taxon>Polychaeton</taxon>
    </lineage>
</organism>
<dbReference type="AlphaFoldDB" id="A0A9P4Q289"/>
<dbReference type="PANTHER" id="PTHR35391:SF3">
    <property type="entry name" value="FINGER DOMAIN PROTEIN, PUTATIVE (AFU_ORTHOLOGUE AFUA_8G04300)-RELATED"/>
    <property type="match status" value="1"/>
</dbReference>
<dbReference type="PANTHER" id="PTHR35391">
    <property type="entry name" value="C2H2-TYPE DOMAIN-CONTAINING PROTEIN-RELATED"/>
    <property type="match status" value="1"/>
</dbReference>
<feature type="region of interest" description="Disordered" evidence="1">
    <location>
        <begin position="1"/>
        <end position="47"/>
    </location>
</feature>
<feature type="region of interest" description="Disordered" evidence="1">
    <location>
        <begin position="677"/>
        <end position="742"/>
    </location>
</feature>
<name>A0A9P4Q289_9PEZI</name>
<accession>A0A9P4Q289</accession>
<dbReference type="EMBL" id="MU003829">
    <property type="protein sequence ID" value="KAF2718150.1"/>
    <property type="molecule type" value="Genomic_DNA"/>
</dbReference>
<feature type="domain" description="C2H2-type" evidence="2">
    <location>
        <begin position="530"/>
        <end position="553"/>
    </location>
</feature>
<reference evidence="3" key="1">
    <citation type="journal article" date="2020" name="Stud. Mycol.">
        <title>101 Dothideomycetes genomes: a test case for predicting lifestyles and emergence of pathogens.</title>
        <authorList>
            <person name="Haridas S."/>
            <person name="Albert R."/>
            <person name="Binder M."/>
            <person name="Bloem J."/>
            <person name="Labutti K."/>
            <person name="Salamov A."/>
            <person name="Andreopoulos B."/>
            <person name="Baker S."/>
            <person name="Barry K."/>
            <person name="Bills G."/>
            <person name="Bluhm B."/>
            <person name="Cannon C."/>
            <person name="Castanera R."/>
            <person name="Culley D."/>
            <person name="Daum C."/>
            <person name="Ezra D."/>
            <person name="Gonzalez J."/>
            <person name="Henrissat B."/>
            <person name="Kuo A."/>
            <person name="Liang C."/>
            <person name="Lipzen A."/>
            <person name="Lutzoni F."/>
            <person name="Magnuson J."/>
            <person name="Mondo S."/>
            <person name="Nolan M."/>
            <person name="Ohm R."/>
            <person name="Pangilinan J."/>
            <person name="Park H.-J."/>
            <person name="Ramirez L."/>
            <person name="Alfaro M."/>
            <person name="Sun H."/>
            <person name="Tritt A."/>
            <person name="Yoshinaga Y."/>
            <person name="Zwiers L.-H."/>
            <person name="Turgeon B."/>
            <person name="Goodwin S."/>
            <person name="Spatafora J."/>
            <person name="Crous P."/>
            <person name="Grigoriev I."/>
        </authorList>
    </citation>
    <scope>NUCLEOTIDE SEQUENCE</scope>
    <source>
        <strain evidence="3">CBS 116435</strain>
    </source>
</reference>
<feature type="compositionally biased region" description="Acidic residues" evidence="1">
    <location>
        <begin position="727"/>
        <end position="742"/>
    </location>
</feature>
<comment type="caution">
    <text evidence="3">The sequence shown here is derived from an EMBL/GenBank/DDBJ whole genome shotgun (WGS) entry which is preliminary data.</text>
</comment>
<dbReference type="PROSITE" id="PS00028">
    <property type="entry name" value="ZINC_FINGER_C2H2_1"/>
    <property type="match status" value="1"/>
</dbReference>
<dbReference type="Proteomes" id="UP000799441">
    <property type="component" value="Unassembled WGS sequence"/>
</dbReference>
<evidence type="ECO:0000313" key="4">
    <source>
        <dbReference type="Proteomes" id="UP000799441"/>
    </source>
</evidence>